<evidence type="ECO:0000256" key="2">
    <source>
        <dbReference type="SAM" id="MobiDB-lite"/>
    </source>
</evidence>
<proteinExistence type="inferred from homology"/>
<feature type="region of interest" description="Disordered" evidence="2">
    <location>
        <begin position="292"/>
        <end position="316"/>
    </location>
</feature>
<evidence type="ECO:0000313" key="4">
    <source>
        <dbReference type="Proteomes" id="UP000250266"/>
    </source>
</evidence>
<dbReference type="FunFam" id="3.30.420.40:FF:000236">
    <property type="entry name" value="Chromatin remodeling complex subunit (Arp9), putative"/>
    <property type="match status" value="1"/>
</dbReference>
<dbReference type="AlphaFoldDB" id="A0A8E2EH32"/>
<feature type="region of interest" description="Disordered" evidence="2">
    <location>
        <begin position="573"/>
        <end position="598"/>
    </location>
</feature>
<dbReference type="Pfam" id="PF00022">
    <property type="entry name" value="Actin"/>
    <property type="match status" value="1"/>
</dbReference>
<dbReference type="InterPro" id="IPR043129">
    <property type="entry name" value="ATPase_NBD"/>
</dbReference>
<dbReference type="Gene3D" id="3.30.420.40">
    <property type="match status" value="3"/>
</dbReference>
<feature type="compositionally biased region" description="Polar residues" evidence="2">
    <location>
        <begin position="584"/>
        <end position="598"/>
    </location>
</feature>
<feature type="region of interest" description="Disordered" evidence="2">
    <location>
        <begin position="335"/>
        <end position="371"/>
    </location>
</feature>
<sequence length="661" mass="71393">MPPFKDEQIIIIAPGSETTVAQLGLPESFTPARLRVRSRMFPAEKEGEWEPYKVRRRIDAVGKKSMAQEEVDEINDMKKTFGESEDDGIIYEEDPISEEGAVWPISEGRIVNWTCFFALMTHVYNTLNPPFHTPILLITQPAWTPREHEKLTQFFFEKFKTPAFSLLDAAIATSWAYGTHTSTVIDVGKGKVDVTAISEFLPHGTGRVIALPGCGGEAMTQRLLTLLRSKGFTREMCEQLKKNPICEILPVGTALPGTADASAQDAITNPAAAASTGATASGPGHRETAAALGIAPRGPGPDTDVGDEANGDDDNEGVLDVASIVAGGKMNEYLARKDKEKQDKAAAKKKGTDAASAQSRPARLPNSKRERATFMYEDHLLLDTLKGMNLSSKGMADAQAALDEGPQRKNQDAEQGDSIVEQRLAIEPNGTIDSAFTSAHTGPIRREIEVGIERFQAGSGGILERIADAIYRTISAIEEVNKRSELWDSLIICGNGSKIRGFKDALMSTLQTKYLISPSSATIFTSELPSNMSTPAGTGTNTPQPQLAPHGTSSSQVNPLLLAATTAQNPYLLPPGGTALPSMHSHNAHSSHGQTPTSIKIAKPPEYFPEWKDVGYDEAAFLGAQVAAKVIFIVDQGLNKGYMTRPDYNDQGPTGIHYYSL</sequence>
<name>A0A8E2EH32_9PEZI</name>
<evidence type="ECO:0000313" key="3">
    <source>
        <dbReference type="EMBL" id="OCK83862.1"/>
    </source>
</evidence>
<dbReference type="OrthoDB" id="74201at2759"/>
<feature type="compositionally biased region" description="Basic and acidic residues" evidence="2">
    <location>
        <begin position="335"/>
        <end position="352"/>
    </location>
</feature>
<feature type="compositionally biased region" description="Acidic residues" evidence="2">
    <location>
        <begin position="304"/>
        <end position="316"/>
    </location>
</feature>
<dbReference type="EMBL" id="KV744850">
    <property type="protein sequence ID" value="OCK83862.1"/>
    <property type="molecule type" value="Genomic_DNA"/>
</dbReference>
<evidence type="ECO:0000256" key="1">
    <source>
        <dbReference type="RuleBase" id="RU000487"/>
    </source>
</evidence>
<dbReference type="Proteomes" id="UP000250266">
    <property type="component" value="Unassembled WGS sequence"/>
</dbReference>
<protein>
    <submittedName>
        <fullName evidence="3">Actin-like ATPase domain-containing protein</fullName>
    </submittedName>
</protein>
<dbReference type="InterPro" id="IPR004000">
    <property type="entry name" value="Actin"/>
</dbReference>
<dbReference type="PANTHER" id="PTHR11937">
    <property type="entry name" value="ACTIN"/>
    <property type="match status" value="1"/>
</dbReference>
<comment type="similarity">
    <text evidence="1">Belongs to the actin family.</text>
</comment>
<dbReference type="Gene3D" id="3.90.640.60">
    <property type="match status" value="1"/>
</dbReference>
<dbReference type="SUPFAM" id="SSF53067">
    <property type="entry name" value="Actin-like ATPase domain"/>
    <property type="match status" value="2"/>
</dbReference>
<reference evidence="3 4" key="1">
    <citation type="journal article" date="2016" name="Nat. Commun.">
        <title>Ectomycorrhizal ecology is imprinted in the genome of the dominant symbiotic fungus Cenococcum geophilum.</title>
        <authorList>
            <consortium name="DOE Joint Genome Institute"/>
            <person name="Peter M."/>
            <person name="Kohler A."/>
            <person name="Ohm R.A."/>
            <person name="Kuo A."/>
            <person name="Krutzmann J."/>
            <person name="Morin E."/>
            <person name="Arend M."/>
            <person name="Barry K.W."/>
            <person name="Binder M."/>
            <person name="Choi C."/>
            <person name="Clum A."/>
            <person name="Copeland A."/>
            <person name="Grisel N."/>
            <person name="Haridas S."/>
            <person name="Kipfer T."/>
            <person name="LaButti K."/>
            <person name="Lindquist E."/>
            <person name="Lipzen A."/>
            <person name="Maire R."/>
            <person name="Meier B."/>
            <person name="Mihaltcheva S."/>
            <person name="Molinier V."/>
            <person name="Murat C."/>
            <person name="Poggeler S."/>
            <person name="Quandt C.A."/>
            <person name="Sperisen C."/>
            <person name="Tritt A."/>
            <person name="Tisserant E."/>
            <person name="Crous P.W."/>
            <person name="Henrissat B."/>
            <person name="Nehls U."/>
            <person name="Egli S."/>
            <person name="Spatafora J.W."/>
            <person name="Grigoriev I.V."/>
            <person name="Martin F.M."/>
        </authorList>
    </citation>
    <scope>NUCLEOTIDE SEQUENCE [LARGE SCALE GENOMIC DNA]</scope>
    <source>
        <strain evidence="3 4">CBS 459.81</strain>
    </source>
</reference>
<dbReference type="SMART" id="SM00268">
    <property type="entry name" value="ACTIN"/>
    <property type="match status" value="1"/>
</dbReference>
<feature type="region of interest" description="Disordered" evidence="2">
    <location>
        <begin position="527"/>
        <end position="555"/>
    </location>
</feature>
<organism evidence="3 4">
    <name type="scientific">Lepidopterella palustris CBS 459.81</name>
    <dbReference type="NCBI Taxonomy" id="1314670"/>
    <lineage>
        <taxon>Eukaryota</taxon>
        <taxon>Fungi</taxon>
        <taxon>Dikarya</taxon>
        <taxon>Ascomycota</taxon>
        <taxon>Pezizomycotina</taxon>
        <taxon>Dothideomycetes</taxon>
        <taxon>Pleosporomycetidae</taxon>
        <taxon>Mytilinidiales</taxon>
        <taxon>Argynnaceae</taxon>
        <taxon>Lepidopterella</taxon>
    </lineage>
</organism>
<gene>
    <name evidence="3" type="ORF">K432DRAFT_379080</name>
</gene>
<accession>A0A8E2EH32</accession>
<keyword evidence="4" id="KW-1185">Reference proteome</keyword>